<reference evidence="7" key="1">
    <citation type="submission" date="2022-02" db="EMBL/GenBank/DDBJ databases">
        <title>Fredinandcohnia quinoae sp. nov. isolated from Chenopodium quinoa seeds.</title>
        <authorList>
            <person name="Saati-Santamaria Z."/>
            <person name="Flores-Felix J.D."/>
            <person name="Igual J.M."/>
            <person name="Velazquez E."/>
            <person name="Garcia-Fraile P."/>
            <person name="Martinez-Molina E."/>
        </authorList>
    </citation>
    <scope>NUCLEOTIDE SEQUENCE</scope>
    <source>
        <strain evidence="7">SECRCQ15</strain>
    </source>
</reference>
<feature type="signal peptide" evidence="5">
    <location>
        <begin position="1"/>
        <end position="18"/>
    </location>
</feature>
<evidence type="ECO:0000256" key="2">
    <source>
        <dbReference type="ARBA" id="ARBA00023008"/>
    </source>
</evidence>
<dbReference type="CDD" id="cd02968">
    <property type="entry name" value="SCO"/>
    <property type="match status" value="1"/>
</dbReference>
<accession>A0AAW5E178</accession>
<dbReference type="PANTHER" id="PTHR12151:SF25">
    <property type="entry name" value="LINALOOL DEHYDRATASE_ISOMERASE DOMAIN-CONTAINING PROTEIN"/>
    <property type="match status" value="1"/>
</dbReference>
<evidence type="ECO:0000259" key="6">
    <source>
        <dbReference type="PROSITE" id="PS51352"/>
    </source>
</evidence>
<evidence type="ECO:0000313" key="8">
    <source>
        <dbReference type="Proteomes" id="UP001431131"/>
    </source>
</evidence>
<dbReference type="InterPro" id="IPR036249">
    <property type="entry name" value="Thioredoxin-like_sf"/>
</dbReference>
<feature type="binding site" evidence="3">
    <location>
        <position position="155"/>
    </location>
    <ligand>
        <name>Cu cation</name>
        <dbReference type="ChEBI" id="CHEBI:23378"/>
    </ligand>
</feature>
<sequence length="191" mass="21587">MKKLHKWTLLLVSVIFLAACGNKGLENTVNYTVSDFTAVNQDGKEVTLKDFEGKVWVADFVFTNCKTVCPPMTANMAKLQSMINEEDLDVQLVSFSVDPEIDKPEILKEYGELFEADFSKWSFLTGYDQEFIAKFATKSFHTLAEKVKSGDDVLHGVKFYLVDQNGKVLKEYSGNVDTPYEEIISDIKTIL</sequence>
<dbReference type="PROSITE" id="PS51257">
    <property type="entry name" value="PROKAR_LIPOPROTEIN"/>
    <property type="match status" value="1"/>
</dbReference>
<dbReference type="PANTHER" id="PTHR12151">
    <property type="entry name" value="ELECTRON TRANSPORT PROTIN SCO1/SENC FAMILY MEMBER"/>
    <property type="match status" value="1"/>
</dbReference>
<keyword evidence="4" id="KW-1015">Disulfide bond</keyword>
<dbReference type="PROSITE" id="PS51352">
    <property type="entry name" value="THIOREDOXIN_2"/>
    <property type="match status" value="1"/>
</dbReference>
<keyword evidence="2 3" id="KW-0186">Copper</keyword>
<feature type="chain" id="PRO_5043565895" evidence="5">
    <location>
        <begin position="19"/>
        <end position="191"/>
    </location>
</feature>
<feature type="binding site" evidence="3">
    <location>
        <position position="65"/>
    </location>
    <ligand>
        <name>Cu cation</name>
        <dbReference type="ChEBI" id="CHEBI:23378"/>
    </ligand>
</feature>
<dbReference type="Proteomes" id="UP001431131">
    <property type="component" value="Unassembled WGS sequence"/>
</dbReference>
<evidence type="ECO:0000313" key="7">
    <source>
        <dbReference type="EMBL" id="MCH1626363.1"/>
    </source>
</evidence>
<dbReference type="InterPro" id="IPR003782">
    <property type="entry name" value="SCO1/SenC"/>
</dbReference>
<proteinExistence type="inferred from homology"/>
<evidence type="ECO:0000256" key="3">
    <source>
        <dbReference type="PIRSR" id="PIRSR603782-1"/>
    </source>
</evidence>
<feature type="binding site" evidence="3">
    <location>
        <position position="69"/>
    </location>
    <ligand>
        <name>Cu cation</name>
        <dbReference type="ChEBI" id="CHEBI:23378"/>
    </ligand>
</feature>
<dbReference type="InterPro" id="IPR013766">
    <property type="entry name" value="Thioredoxin_domain"/>
</dbReference>
<keyword evidence="3" id="KW-0479">Metal-binding</keyword>
<keyword evidence="5" id="KW-0732">Signal</keyword>
<dbReference type="GO" id="GO:0046872">
    <property type="term" value="F:metal ion binding"/>
    <property type="evidence" value="ECO:0007669"/>
    <property type="project" value="UniProtKB-KW"/>
</dbReference>
<evidence type="ECO:0000256" key="1">
    <source>
        <dbReference type="ARBA" id="ARBA00010996"/>
    </source>
</evidence>
<name>A0AAW5E178_9BACI</name>
<evidence type="ECO:0000256" key="4">
    <source>
        <dbReference type="PIRSR" id="PIRSR603782-2"/>
    </source>
</evidence>
<dbReference type="EMBL" id="JAKTTI010000021">
    <property type="protein sequence ID" value="MCH1626363.1"/>
    <property type="molecule type" value="Genomic_DNA"/>
</dbReference>
<gene>
    <name evidence="7" type="ORF">MJG50_13575</name>
</gene>
<dbReference type="RefSeq" id="WP_240256279.1">
    <property type="nucleotide sequence ID" value="NZ_JAKTTI010000021.1"/>
</dbReference>
<dbReference type="AlphaFoldDB" id="A0AAW5E178"/>
<comment type="caution">
    <text evidence="7">The sequence shown here is derived from an EMBL/GenBank/DDBJ whole genome shotgun (WGS) entry which is preliminary data.</text>
</comment>
<dbReference type="Gene3D" id="3.40.30.10">
    <property type="entry name" value="Glutaredoxin"/>
    <property type="match status" value="1"/>
</dbReference>
<keyword evidence="8" id="KW-1185">Reference proteome</keyword>
<comment type="similarity">
    <text evidence="1">Belongs to the SCO1/2 family.</text>
</comment>
<organism evidence="7 8">
    <name type="scientific">Fredinandcohnia quinoae</name>
    <dbReference type="NCBI Taxonomy" id="2918902"/>
    <lineage>
        <taxon>Bacteria</taxon>
        <taxon>Bacillati</taxon>
        <taxon>Bacillota</taxon>
        <taxon>Bacilli</taxon>
        <taxon>Bacillales</taxon>
        <taxon>Bacillaceae</taxon>
        <taxon>Fredinandcohnia</taxon>
    </lineage>
</organism>
<dbReference type="Pfam" id="PF02630">
    <property type="entry name" value="SCO1-SenC"/>
    <property type="match status" value="1"/>
</dbReference>
<feature type="disulfide bond" description="Redox-active" evidence="4">
    <location>
        <begin position="65"/>
        <end position="69"/>
    </location>
</feature>
<dbReference type="SUPFAM" id="SSF52833">
    <property type="entry name" value="Thioredoxin-like"/>
    <property type="match status" value="1"/>
</dbReference>
<evidence type="ECO:0000256" key="5">
    <source>
        <dbReference type="SAM" id="SignalP"/>
    </source>
</evidence>
<protein>
    <submittedName>
        <fullName evidence="7">SCO family protein</fullName>
    </submittedName>
</protein>
<feature type="domain" description="Thioredoxin" evidence="6">
    <location>
        <begin position="27"/>
        <end position="191"/>
    </location>
</feature>